<name>A0A265N7X8_9BACI</name>
<dbReference type="EMBL" id="NPMS01000009">
    <property type="protein sequence ID" value="OZU87549.1"/>
    <property type="molecule type" value="Genomic_DNA"/>
</dbReference>
<dbReference type="Proteomes" id="UP000216498">
    <property type="component" value="Unassembled WGS sequence"/>
</dbReference>
<feature type="transmembrane region" description="Helical" evidence="1">
    <location>
        <begin position="159"/>
        <end position="181"/>
    </location>
</feature>
<comment type="caution">
    <text evidence="2">The sequence shown here is derived from an EMBL/GenBank/DDBJ whole genome shotgun (WGS) entry which is preliminary data.</text>
</comment>
<dbReference type="InterPro" id="IPR038750">
    <property type="entry name" value="YczE/YyaS-like"/>
</dbReference>
<feature type="transmembrane region" description="Helical" evidence="1">
    <location>
        <begin position="106"/>
        <end position="124"/>
    </location>
</feature>
<evidence type="ECO:0008006" key="4">
    <source>
        <dbReference type="Google" id="ProtNLM"/>
    </source>
</evidence>
<accession>A0A265N7X8</accession>
<reference evidence="2 3" key="1">
    <citation type="submission" date="2017-08" db="EMBL/GenBank/DDBJ databases">
        <title>Virgibacillus indicus sp. nov. and Virgibacillus profoundi sp. nov, two moderately halophilic bacteria isolated from marine sediment by using the Microfluidic Streak Plate.</title>
        <authorList>
            <person name="Xu B."/>
            <person name="Hu B."/>
            <person name="Wang J."/>
            <person name="Zhu Y."/>
            <person name="Huang L."/>
            <person name="Du W."/>
            <person name="Huang Y."/>
        </authorList>
    </citation>
    <scope>NUCLEOTIDE SEQUENCE [LARGE SCALE GENOMIC DNA]</scope>
    <source>
        <strain evidence="2 3">IO3-P2-C2</strain>
    </source>
</reference>
<sequence length="214" mass="23747">MIRAIRWVFYMAGLIVFSFGITVTLKMQHLGVHPWDVLNVAMYEKAGLSIGSWAIIISILLIIISWILDKSYIKIGTFLNAILVGAFVDLFLWLDFLPTASHTWTDVMIIIVGIIIMGIGGGLYNSAEVGAGPRDGFMLSISDKLGASVGKVRIITETLVLLLGLVLGGPVFIITFVFTFIQSPIFAFSFEKFKKIIAFIQEQYLKRQYSKTSA</sequence>
<proteinExistence type="predicted"/>
<evidence type="ECO:0000313" key="3">
    <source>
        <dbReference type="Proteomes" id="UP000216498"/>
    </source>
</evidence>
<dbReference type="OrthoDB" id="154912at2"/>
<keyword evidence="1" id="KW-0812">Transmembrane</keyword>
<gene>
    <name evidence="2" type="ORF">CIL03_15770</name>
</gene>
<feature type="transmembrane region" description="Helical" evidence="1">
    <location>
        <begin position="47"/>
        <end position="68"/>
    </location>
</feature>
<keyword evidence="1" id="KW-0472">Membrane</keyword>
<dbReference type="PANTHER" id="PTHR40078:SF1">
    <property type="entry name" value="INTEGRAL MEMBRANE PROTEIN"/>
    <property type="match status" value="1"/>
</dbReference>
<dbReference type="RefSeq" id="WP_094886851.1">
    <property type="nucleotide sequence ID" value="NZ_NPMS01000009.1"/>
</dbReference>
<feature type="transmembrane region" description="Helical" evidence="1">
    <location>
        <begin position="7"/>
        <end position="27"/>
    </location>
</feature>
<protein>
    <recommendedName>
        <fullName evidence="4">Permease</fullName>
    </recommendedName>
</protein>
<dbReference type="Pfam" id="PF19700">
    <property type="entry name" value="DUF6198"/>
    <property type="match status" value="1"/>
</dbReference>
<keyword evidence="3" id="KW-1185">Reference proteome</keyword>
<evidence type="ECO:0000313" key="2">
    <source>
        <dbReference type="EMBL" id="OZU87549.1"/>
    </source>
</evidence>
<dbReference type="AlphaFoldDB" id="A0A265N7X8"/>
<keyword evidence="1" id="KW-1133">Transmembrane helix</keyword>
<evidence type="ECO:0000256" key="1">
    <source>
        <dbReference type="SAM" id="Phobius"/>
    </source>
</evidence>
<organism evidence="2 3">
    <name type="scientific">Virgibacillus indicus</name>
    <dbReference type="NCBI Taxonomy" id="2024554"/>
    <lineage>
        <taxon>Bacteria</taxon>
        <taxon>Bacillati</taxon>
        <taxon>Bacillota</taxon>
        <taxon>Bacilli</taxon>
        <taxon>Bacillales</taxon>
        <taxon>Bacillaceae</taxon>
        <taxon>Virgibacillus</taxon>
    </lineage>
</organism>
<dbReference type="PANTHER" id="PTHR40078">
    <property type="entry name" value="INTEGRAL MEMBRANE PROTEIN-RELATED"/>
    <property type="match status" value="1"/>
</dbReference>
<feature type="transmembrane region" description="Helical" evidence="1">
    <location>
        <begin position="75"/>
        <end position="94"/>
    </location>
</feature>